<dbReference type="InterPro" id="IPR001507">
    <property type="entry name" value="ZP_dom"/>
</dbReference>
<feature type="domain" description="ZP" evidence="2">
    <location>
        <begin position="26"/>
        <end position="289"/>
    </location>
</feature>
<feature type="chain" id="PRO_5010189766" evidence="1">
    <location>
        <begin position="21"/>
        <end position="290"/>
    </location>
</feature>
<dbReference type="KEGG" id="lak:106160047"/>
<keyword evidence="3" id="KW-1185">Reference proteome</keyword>
<accession>A0A1S3I176</accession>
<evidence type="ECO:0000313" key="3">
    <source>
        <dbReference type="Proteomes" id="UP000085678"/>
    </source>
</evidence>
<reference evidence="4" key="1">
    <citation type="submission" date="2025-08" db="UniProtKB">
        <authorList>
            <consortium name="RefSeq"/>
        </authorList>
    </citation>
    <scope>IDENTIFICATION</scope>
    <source>
        <tissue evidence="4">Gonads</tissue>
    </source>
</reference>
<evidence type="ECO:0000313" key="4">
    <source>
        <dbReference type="RefSeq" id="XP_013392015.1"/>
    </source>
</evidence>
<gene>
    <name evidence="4" type="primary">LOC106160047</name>
</gene>
<feature type="signal peptide" evidence="1">
    <location>
        <begin position="1"/>
        <end position="20"/>
    </location>
</feature>
<dbReference type="PROSITE" id="PS51034">
    <property type="entry name" value="ZP_2"/>
    <property type="match status" value="1"/>
</dbReference>
<protein>
    <submittedName>
        <fullName evidence="4">Uncharacterized protein LOC106160047</fullName>
    </submittedName>
</protein>
<evidence type="ECO:0000256" key="1">
    <source>
        <dbReference type="SAM" id="SignalP"/>
    </source>
</evidence>
<dbReference type="RefSeq" id="XP_013392015.1">
    <property type="nucleotide sequence ID" value="XM_013536561.1"/>
</dbReference>
<name>A0A1S3I176_LINAN</name>
<keyword evidence="1" id="KW-0732">Signal</keyword>
<organism evidence="3 4">
    <name type="scientific">Lingula anatina</name>
    <name type="common">Brachiopod</name>
    <name type="synonym">Lingula unguis</name>
    <dbReference type="NCBI Taxonomy" id="7574"/>
    <lineage>
        <taxon>Eukaryota</taxon>
        <taxon>Metazoa</taxon>
        <taxon>Spiralia</taxon>
        <taxon>Lophotrochozoa</taxon>
        <taxon>Brachiopoda</taxon>
        <taxon>Linguliformea</taxon>
        <taxon>Lingulata</taxon>
        <taxon>Lingulida</taxon>
        <taxon>Linguloidea</taxon>
        <taxon>Lingulidae</taxon>
        <taxon>Lingula</taxon>
    </lineage>
</organism>
<dbReference type="AlphaFoldDB" id="A0A1S3I176"/>
<dbReference type="InParanoid" id="A0A1S3I176"/>
<proteinExistence type="predicted"/>
<evidence type="ECO:0000259" key="2">
    <source>
        <dbReference type="PROSITE" id="PS51034"/>
    </source>
</evidence>
<dbReference type="Proteomes" id="UP000085678">
    <property type="component" value="Unplaced"/>
</dbReference>
<sequence>MKIFVAVVAFLMSQITAVSAKTVTYSCTDANVLTLTIGDRTSSDQDTTAYFASSLETDTECIQTLTAGATTDVTFMITLSTTDPAKCGMVFDNNTSVFTGTLWIKKALTIVQNGDSYSNLQIRCEGAARDVDATVTAITDTSSPILPSEAQSNENVAITVELADGSAISGAVTMAQQIRLRVALTMQSAPVARAVRVSDCTVKPTSSSDASVKLITDYCGDSSTGVLATSQGFTGAASADGTTQESISASFPPFLIAGHESTNSMFITCRCVFCGTAGDTKCEGVSWRRS</sequence>
<dbReference type="GeneID" id="106160047"/>